<comment type="caution">
    <text evidence="4">The sequence shown here is derived from an EMBL/GenBank/DDBJ whole genome shotgun (WGS) entry which is preliminary data.</text>
</comment>
<gene>
    <name evidence="4" type="ORF">BXZ70DRAFT_903724</name>
</gene>
<evidence type="ECO:0000313" key="4">
    <source>
        <dbReference type="EMBL" id="KAH8106933.1"/>
    </source>
</evidence>
<name>A0A8K0UYG1_9AGAR</name>
<feature type="chain" id="PRO_5035465580" evidence="3">
    <location>
        <begin position="20"/>
        <end position="127"/>
    </location>
</feature>
<evidence type="ECO:0000256" key="3">
    <source>
        <dbReference type="SAM" id="SignalP"/>
    </source>
</evidence>
<keyword evidence="2" id="KW-0472">Membrane</keyword>
<keyword evidence="2" id="KW-0812">Transmembrane</keyword>
<feature type="region of interest" description="Disordered" evidence="1">
    <location>
        <begin position="68"/>
        <end position="100"/>
    </location>
</feature>
<feature type="transmembrane region" description="Helical" evidence="2">
    <location>
        <begin position="43"/>
        <end position="63"/>
    </location>
</feature>
<dbReference type="EMBL" id="JAEVFJ010000002">
    <property type="protein sequence ID" value="KAH8106933.1"/>
    <property type="molecule type" value="Genomic_DNA"/>
</dbReference>
<dbReference type="Proteomes" id="UP000813824">
    <property type="component" value="Unassembled WGS sequence"/>
</dbReference>
<keyword evidence="2" id="KW-1133">Transmembrane helix</keyword>
<keyword evidence="5" id="KW-1185">Reference proteome</keyword>
<accession>A0A8K0UYG1</accession>
<organism evidence="4 5">
    <name type="scientific">Cristinia sonorae</name>
    <dbReference type="NCBI Taxonomy" id="1940300"/>
    <lineage>
        <taxon>Eukaryota</taxon>
        <taxon>Fungi</taxon>
        <taxon>Dikarya</taxon>
        <taxon>Basidiomycota</taxon>
        <taxon>Agaricomycotina</taxon>
        <taxon>Agaricomycetes</taxon>
        <taxon>Agaricomycetidae</taxon>
        <taxon>Agaricales</taxon>
        <taxon>Pleurotineae</taxon>
        <taxon>Stephanosporaceae</taxon>
        <taxon>Cristinia</taxon>
    </lineage>
</organism>
<reference evidence="4" key="1">
    <citation type="journal article" date="2021" name="New Phytol.">
        <title>Evolutionary innovations through gain and loss of genes in the ectomycorrhizal Boletales.</title>
        <authorList>
            <person name="Wu G."/>
            <person name="Miyauchi S."/>
            <person name="Morin E."/>
            <person name="Kuo A."/>
            <person name="Drula E."/>
            <person name="Varga T."/>
            <person name="Kohler A."/>
            <person name="Feng B."/>
            <person name="Cao Y."/>
            <person name="Lipzen A."/>
            <person name="Daum C."/>
            <person name="Hundley H."/>
            <person name="Pangilinan J."/>
            <person name="Johnson J."/>
            <person name="Barry K."/>
            <person name="LaButti K."/>
            <person name="Ng V."/>
            <person name="Ahrendt S."/>
            <person name="Min B."/>
            <person name="Choi I.G."/>
            <person name="Park H."/>
            <person name="Plett J.M."/>
            <person name="Magnuson J."/>
            <person name="Spatafora J.W."/>
            <person name="Nagy L.G."/>
            <person name="Henrissat B."/>
            <person name="Grigoriev I.V."/>
            <person name="Yang Z.L."/>
            <person name="Xu J."/>
            <person name="Martin F.M."/>
        </authorList>
    </citation>
    <scope>NUCLEOTIDE SEQUENCE</scope>
    <source>
        <strain evidence="4">KKN 215</strain>
    </source>
</reference>
<sequence>MSLFPQIIYLFLSAILVVGAPTTDDSLEDDEINDGHLNRGWEVAVGVVISVVICTLIGIAVYVKLRQRRRRREGVRTSSARSSTDRTAVRQRNSVSPVVSDIKAERIAPPSSTTGAVIGVQPDDVGR</sequence>
<keyword evidence="3" id="KW-0732">Signal</keyword>
<feature type="signal peptide" evidence="3">
    <location>
        <begin position="1"/>
        <end position="19"/>
    </location>
</feature>
<protein>
    <submittedName>
        <fullName evidence="4">Uncharacterized protein</fullName>
    </submittedName>
</protein>
<dbReference type="AlphaFoldDB" id="A0A8K0UYG1"/>
<evidence type="ECO:0000313" key="5">
    <source>
        <dbReference type="Proteomes" id="UP000813824"/>
    </source>
</evidence>
<evidence type="ECO:0000256" key="1">
    <source>
        <dbReference type="SAM" id="MobiDB-lite"/>
    </source>
</evidence>
<evidence type="ECO:0000256" key="2">
    <source>
        <dbReference type="SAM" id="Phobius"/>
    </source>
</evidence>
<proteinExistence type="predicted"/>